<name>H2CL76_9LEPT</name>
<dbReference type="RefSeq" id="WP_002774895.1">
    <property type="nucleotide sequence ID" value="NZ_JH597773.1"/>
</dbReference>
<dbReference type="STRING" id="183.GCA_002009735_02103"/>
<dbReference type="HOGENOM" id="CLU_084682_2_1_12"/>
<dbReference type="Proteomes" id="UP000005737">
    <property type="component" value="Unassembled WGS sequence"/>
</dbReference>
<dbReference type="AlphaFoldDB" id="H2CL76"/>
<dbReference type="Pfam" id="PF06114">
    <property type="entry name" value="Peptidase_M78"/>
    <property type="match status" value="1"/>
</dbReference>
<dbReference type="PANTHER" id="PTHR43236:SF1">
    <property type="entry name" value="BLL7220 PROTEIN"/>
    <property type="match status" value="1"/>
</dbReference>
<keyword evidence="3" id="KW-1185">Reference proteome</keyword>
<evidence type="ECO:0000313" key="3">
    <source>
        <dbReference type="Proteomes" id="UP000005737"/>
    </source>
</evidence>
<dbReference type="PANTHER" id="PTHR43236">
    <property type="entry name" value="ANTITOXIN HIGA1"/>
    <property type="match status" value="1"/>
</dbReference>
<evidence type="ECO:0000313" key="2">
    <source>
        <dbReference type="EMBL" id="EHQ08327.1"/>
    </source>
</evidence>
<dbReference type="Gene3D" id="1.10.10.2910">
    <property type="match status" value="1"/>
</dbReference>
<sequence>MEKSPTTSIIYKTPKECNWSKATVERYAQMLAEKLGFKVAGDLPGVVKSLNGEIIYLPPSAFDRTEDGSIEIEEDGSFQIFLSSFTHPLRDRFTVAHELGHYFLHAECKGPFKAERYGTGRTEWEANWFASAFLMPAERVAEEFEKNTSISDLADIFCVSPSAMEVRLKRLGLRG</sequence>
<dbReference type="InterPro" id="IPR052345">
    <property type="entry name" value="Rad_response_metalloprotease"/>
</dbReference>
<reference evidence="2 3" key="1">
    <citation type="submission" date="2011-10" db="EMBL/GenBank/DDBJ databases">
        <title>The Improved High-Quality Draft genome of Leptonema illini DSM 21528.</title>
        <authorList>
            <consortium name="US DOE Joint Genome Institute (JGI-PGF)"/>
            <person name="Lucas S."/>
            <person name="Copeland A."/>
            <person name="Lapidus A."/>
            <person name="Glavina del Rio T."/>
            <person name="Dalin E."/>
            <person name="Tice H."/>
            <person name="Bruce D."/>
            <person name="Goodwin L."/>
            <person name="Pitluck S."/>
            <person name="Peters L."/>
            <person name="Mikhailova N."/>
            <person name="Held B."/>
            <person name="Kyrpides N."/>
            <person name="Mavromatis K."/>
            <person name="Ivanova N."/>
            <person name="Markowitz V."/>
            <person name="Cheng J.-F."/>
            <person name="Hugenholtz P."/>
            <person name="Woyke T."/>
            <person name="Wu D."/>
            <person name="Gronow S."/>
            <person name="Wellnitz S."/>
            <person name="Brambilla E.-M."/>
            <person name="Klenk H.-P."/>
            <person name="Eisen J.A."/>
        </authorList>
    </citation>
    <scope>NUCLEOTIDE SEQUENCE [LARGE SCALE GENOMIC DNA]</scope>
    <source>
        <strain evidence="2 3">DSM 21528</strain>
    </source>
</reference>
<dbReference type="EMBL" id="JH597773">
    <property type="protein sequence ID" value="EHQ08327.1"/>
    <property type="molecule type" value="Genomic_DNA"/>
</dbReference>
<protein>
    <recommendedName>
        <fullName evidence="1">IrrE N-terminal-like domain-containing protein</fullName>
    </recommendedName>
</protein>
<organism evidence="2 3">
    <name type="scientific">Leptonema illini DSM 21528</name>
    <dbReference type="NCBI Taxonomy" id="929563"/>
    <lineage>
        <taxon>Bacteria</taxon>
        <taxon>Pseudomonadati</taxon>
        <taxon>Spirochaetota</taxon>
        <taxon>Spirochaetia</taxon>
        <taxon>Leptospirales</taxon>
        <taxon>Leptospiraceae</taxon>
        <taxon>Leptonema</taxon>
    </lineage>
</organism>
<dbReference type="InterPro" id="IPR010359">
    <property type="entry name" value="IrrE_HExxH"/>
</dbReference>
<gene>
    <name evidence="2" type="ORF">Lepil_3670</name>
</gene>
<evidence type="ECO:0000259" key="1">
    <source>
        <dbReference type="Pfam" id="PF06114"/>
    </source>
</evidence>
<feature type="domain" description="IrrE N-terminal-like" evidence="1">
    <location>
        <begin position="79"/>
        <end position="169"/>
    </location>
</feature>
<accession>H2CL76</accession>
<proteinExistence type="predicted"/>